<dbReference type="Proteomes" id="UP000679722">
    <property type="component" value="Unassembled WGS sequence"/>
</dbReference>
<evidence type="ECO:0000256" key="6">
    <source>
        <dbReference type="SAM" id="Phobius"/>
    </source>
</evidence>
<gene>
    <name evidence="7" type="ORF">J9B83_01855</name>
</gene>
<name>A0ABS5H7H2_9GAMM</name>
<feature type="transmembrane region" description="Helical" evidence="6">
    <location>
        <begin position="77"/>
        <end position="95"/>
    </location>
</feature>
<organism evidence="7 8">
    <name type="scientific">Marinomonas vulgaris</name>
    <dbReference type="NCBI Taxonomy" id="2823372"/>
    <lineage>
        <taxon>Bacteria</taxon>
        <taxon>Pseudomonadati</taxon>
        <taxon>Pseudomonadota</taxon>
        <taxon>Gammaproteobacteria</taxon>
        <taxon>Oceanospirillales</taxon>
        <taxon>Oceanospirillaceae</taxon>
        <taxon>Marinomonas</taxon>
    </lineage>
</organism>
<comment type="similarity">
    <text evidence="2">Belongs to the UPF0382 family.</text>
</comment>
<sequence length="132" mass="13853">MNAQNLSINISKWAAVFAFQAALSVAAGAFGAHALKSMLDSQALGWWSTGSQYLMYHSLAGLVVALAVFVPKSNAVLLLFCLGNVLFAGSLYTMALTGVTVLGAVTPLGGVCYLSAWLLLVVKLWRMAAVKA</sequence>
<dbReference type="EMBL" id="JAGSSV010000001">
    <property type="protein sequence ID" value="MBR7887668.1"/>
    <property type="molecule type" value="Genomic_DNA"/>
</dbReference>
<keyword evidence="8" id="KW-1185">Reference proteome</keyword>
<keyword evidence="3 6" id="KW-0812">Transmembrane</keyword>
<dbReference type="PANTHER" id="PTHR43461">
    <property type="entry name" value="TRANSMEMBRANE PROTEIN 256"/>
    <property type="match status" value="1"/>
</dbReference>
<comment type="caution">
    <text evidence="7">The sequence shown here is derived from an EMBL/GenBank/DDBJ whole genome shotgun (WGS) entry which is preliminary data.</text>
</comment>
<evidence type="ECO:0000256" key="4">
    <source>
        <dbReference type="ARBA" id="ARBA00022989"/>
    </source>
</evidence>
<dbReference type="RefSeq" id="WP_211535013.1">
    <property type="nucleotide sequence ID" value="NZ_JAGSSV010000001.1"/>
</dbReference>
<accession>A0ABS5H7H2</accession>
<reference evidence="7 8" key="1">
    <citation type="submission" date="2021-04" db="EMBL/GenBank/DDBJ databases">
        <authorList>
            <person name="Sun C."/>
        </authorList>
    </citation>
    <scope>NUCLEOTIDE SEQUENCE [LARGE SCALE GENOMIC DNA]</scope>
    <source>
        <strain evidence="7 8">A79</strain>
    </source>
</reference>
<keyword evidence="4 6" id="KW-1133">Transmembrane helix</keyword>
<evidence type="ECO:0000256" key="5">
    <source>
        <dbReference type="ARBA" id="ARBA00023136"/>
    </source>
</evidence>
<keyword evidence="5 6" id="KW-0472">Membrane</keyword>
<feature type="transmembrane region" description="Helical" evidence="6">
    <location>
        <begin position="101"/>
        <end position="122"/>
    </location>
</feature>
<evidence type="ECO:0000313" key="7">
    <source>
        <dbReference type="EMBL" id="MBR7887668.1"/>
    </source>
</evidence>
<evidence type="ECO:0000256" key="3">
    <source>
        <dbReference type="ARBA" id="ARBA00022692"/>
    </source>
</evidence>
<reference evidence="8" key="2">
    <citation type="submission" date="2023-07" db="EMBL/GenBank/DDBJ databases">
        <title>Marinomonas vulgaris A79, complete genome.</title>
        <authorList>
            <person name="Ying J.-J."/>
        </authorList>
    </citation>
    <scope>NUCLEOTIDE SEQUENCE [LARGE SCALE GENOMIC DNA]</scope>
    <source>
        <strain evidence="8">A79</strain>
    </source>
</reference>
<protein>
    <submittedName>
        <fullName evidence="7">DUF423 domain-containing protein</fullName>
    </submittedName>
</protein>
<dbReference type="Pfam" id="PF04241">
    <property type="entry name" value="DUF423"/>
    <property type="match status" value="1"/>
</dbReference>
<dbReference type="InterPro" id="IPR006696">
    <property type="entry name" value="DUF423"/>
</dbReference>
<comment type="subcellular location">
    <subcellularLocation>
        <location evidence="1">Membrane</location>
        <topology evidence="1">Multi-pass membrane protein</topology>
    </subcellularLocation>
</comment>
<proteinExistence type="inferred from homology"/>
<evidence type="ECO:0000256" key="2">
    <source>
        <dbReference type="ARBA" id="ARBA00009694"/>
    </source>
</evidence>
<evidence type="ECO:0000313" key="8">
    <source>
        <dbReference type="Proteomes" id="UP000679722"/>
    </source>
</evidence>
<feature type="transmembrane region" description="Helical" evidence="6">
    <location>
        <begin position="53"/>
        <end position="70"/>
    </location>
</feature>
<evidence type="ECO:0000256" key="1">
    <source>
        <dbReference type="ARBA" id="ARBA00004141"/>
    </source>
</evidence>
<dbReference type="PANTHER" id="PTHR43461:SF1">
    <property type="entry name" value="TRANSMEMBRANE PROTEIN 256"/>
    <property type="match status" value="1"/>
</dbReference>